<dbReference type="InterPro" id="IPR046342">
    <property type="entry name" value="CBS_dom_sf"/>
</dbReference>
<keyword evidence="1 2" id="KW-0129">CBS domain</keyword>
<organism evidence="4 5">
    <name type="scientific">Saccharothrix longispora</name>
    <dbReference type="NCBI Taxonomy" id="33920"/>
    <lineage>
        <taxon>Bacteria</taxon>
        <taxon>Bacillati</taxon>
        <taxon>Actinomycetota</taxon>
        <taxon>Actinomycetes</taxon>
        <taxon>Pseudonocardiales</taxon>
        <taxon>Pseudonocardiaceae</taxon>
        <taxon>Saccharothrix</taxon>
    </lineage>
</organism>
<dbReference type="InterPro" id="IPR000644">
    <property type="entry name" value="CBS_dom"/>
</dbReference>
<comment type="caution">
    <text evidence="4">The sequence shown here is derived from an EMBL/GenBank/DDBJ whole genome shotgun (WGS) entry which is preliminary data.</text>
</comment>
<dbReference type="Proteomes" id="UP001268819">
    <property type="component" value="Unassembled WGS sequence"/>
</dbReference>
<dbReference type="PANTHER" id="PTHR43080:SF29">
    <property type="entry name" value="OS02G0818000 PROTEIN"/>
    <property type="match status" value="1"/>
</dbReference>
<evidence type="ECO:0000256" key="2">
    <source>
        <dbReference type="PROSITE-ProRule" id="PRU00703"/>
    </source>
</evidence>
<evidence type="ECO:0000313" key="5">
    <source>
        <dbReference type="Proteomes" id="UP001268819"/>
    </source>
</evidence>
<dbReference type="Pfam" id="PF00571">
    <property type="entry name" value="CBS"/>
    <property type="match status" value="2"/>
</dbReference>
<gene>
    <name evidence="4" type="ORF">J2S66_001003</name>
</gene>
<accession>A0ABU1PRS9</accession>
<dbReference type="PANTHER" id="PTHR43080">
    <property type="entry name" value="CBS DOMAIN-CONTAINING PROTEIN CBSX3, MITOCHONDRIAL"/>
    <property type="match status" value="1"/>
</dbReference>
<reference evidence="4 5" key="1">
    <citation type="submission" date="2023-07" db="EMBL/GenBank/DDBJ databases">
        <title>Sequencing the genomes of 1000 actinobacteria strains.</title>
        <authorList>
            <person name="Klenk H.-P."/>
        </authorList>
    </citation>
    <scope>NUCLEOTIDE SEQUENCE [LARGE SCALE GENOMIC DNA]</scope>
    <source>
        <strain evidence="4 5">DSM 43749</strain>
    </source>
</reference>
<evidence type="ECO:0000313" key="4">
    <source>
        <dbReference type="EMBL" id="MDR6592619.1"/>
    </source>
</evidence>
<evidence type="ECO:0000256" key="1">
    <source>
        <dbReference type="ARBA" id="ARBA00023122"/>
    </source>
</evidence>
<dbReference type="InterPro" id="IPR051257">
    <property type="entry name" value="Diverse_CBS-Domain"/>
</dbReference>
<protein>
    <submittedName>
        <fullName evidence="4">CBS domain-containing protein</fullName>
    </submittedName>
</protein>
<sequence>MRAHDIMTSPVITVTADVPIREAAALAVCHGFTALPVVDGGRLVAIVTEADLLRGRFAADGSADAPVREVMSTPVYGMDPDAPAALLARAMVEHGVRCVPIVEDARLVGVVTRRDLVRALARTDDAIAADVRERLDAYGGPGSWSVSVHDGRVVLRSPFVDERSSRVVAALAEAVPGVMTALVTSEPEVSL</sequence>
<keyword evidence="5" id="KW-1185">Reference proteome</keyword>
<name>A0ABU1PRS9_9PSEU</name>
<dbReference type="SUPFAM" id="SSF54631">
    <property type="entry name" value="CBS-domain pair"/>
    <property type="match status" value="1"/>
</dbReference>
<proteinExistence type="predicted"/>
<feature type="domain" description="CBS" evidence="3">
    <location>
        <begin position="71"/>
        <end position="126"/>
    </location>
</feature>
<evidence type="ECO:0000259" key="3">
    <source>
        <dbReference type="PROSITE" id="PS51371"/>
    </source>
</evidence>
<dbReference type="PROSITE" id="PS51371">
    <property type="entry name" value="CBS"/>
    <property type="match status" value="2"/>
</dbReference>
<dbReference type="SMART" id="SM00116">
    <property type="entry name" value="CBS"/>
    <property type="match status" value="2"/>
</dbReference>
<dbReference type="EMBL" id="JAVDSG010000001">
    <property type="protein sequence ID" value="MDR6592619.1"/>
    <property type="molecule type" value="Genomic_DNA"/>
</dbReference>
<dbReference type="RefSeq" id="WP_310304309.1">
    <property type="nucleotide sequence ID" value="NZ_BAAAXB010000001.1"/>
</dbReference>
<dbReference type="Gene3D" id="3.10.580.10">
    <property type="entry name" value="CBS-domain"/>
    <property type="match status" value="1"/>
</dbReference>
<feature type="domain" description="CBS" evidence="3">
    <location>
        <begin position="7"/>
        <end position="65"/>
    </location>
</feature>